<feature type="non-terminal residue" evidence="2">
    <location>
        <position position="65"/>
    </location>
</feature>
<dbReference type="Proteomes" id="UP001233999">
    <property type="component" value="Unassembled WGS sequence"/>
</dbReference>
<feature type="signal peptide" evidence="1">
    <location>
        <begin position="1"/>
        <end position="23"/>
    </location>
</feature>
<reference evidence="2" key="1">
    <citation type="journal article" date="2023" name="IScience">
        <title>Live-bearing cockroach genome reveals convergent evolutionary mechanisms linked to viviparity in insects and beyond.</title>
        <authorList>
            <person name="Fouks B."/>
            <person name="Harrison M.C."/>
            <person name="Mikhailova A.A."/>
            <person name="Marchal E."/>
            <person name="English S."/>
            <person name="Carruthers M."/>
            <person name="Jennings E.C."/>
            <person name="Chiamaka E.L."/>
            <person name="Frigard R.A."/>
            <person name="Pippel M."/>
            <person name="Attardo G.M."/>
            <person name="Benoit J.B."/>
            <person name="Bornberg-Bauer E."/>
            <person name="Tobe S.S."/>
        </authorList>
    </citation>
    <scope>NUCLEOTIDE SEQUENCE</scope>
    <source>
        <strain evidence="2">Stay&amp;Tobe</strain>
    </source>
</reference>
<keyword evidence="1" id="KW-0732">Signal</keyword>
<feature type="non-terminal residue" evidence="2">
    <location>
        <position position="1"/>
    </location>
</feature>
<gene>
    <name evidence="2" type="ORF">L9F63_015111</name>
</gene>
<comment type="caution">
    <text evidence="2">The sequence shown here is derived from an EMBL/GenBank/DDBJ whole genome shotgun (WGS) entry which is preliminary data.</text>
</comment>
<sequence>NVFHNAVTVYDTLLLALLCSCFPSPPHLNVNLTLKILPDYRFDQISASNYTFFYFHYVSNFLICD</sequence>
<accession>A0AAD8A7B3</accession>
<protein>
    <submittedName>
        <fullName evidence="2">Uncharacterized protein</fullName>
    </submittedName>
</protein>
<reference evidence="2" key="2">
    <citation type="submission" date="2023-05" db="EMBL/GenBank/DDBJ databases">
        <authorList>
            <person name="Fouks B."/>
        </authorList>
    </citation>
    <scope>NUCLEOTIDE SEQUENCE</scope>
    <source>
        <strain evidence="2">Stay&amp;Tobe</strain>
        <tissue evidence="2">Testes</tissue>
    </source>
</reference>
<evidence type="ECO:0000256" key="1">
    <source>
        <dbReference type="SAM" id="SignalP"/>
    </source>
</evidence>
<dbReference type="EMBL" id="JASPKZ010003446">
    <property type="protein sequence ID" value="KAJ9593341.1"/>
    <property type="molecule type" value="Genomic_DNA"/>
</dbReference>
<proteinExistence type="predicted"/>
<name>A0AAD8A7B3_DIPPU</name>
<evidence type="ECO:0000313" key="3">
    <source>
        <dbReference type="Proteomes" id="UP001233999"/>
    </source>
</evidence>
<evidence type="ECO:0000313" key="2">
    <source>
        <dbReference type="EMBL" id="KAJ9593341.1"/>
    </source>
</evidence>
<keyword evidence="3" id="KW-1185">Reference proteome</keyword>
<feature type="chain" id="PRO_5042036237" evidence="1">
    <location>
        <begin position="24"/>
        <end position="65"/>
    </location>
</feature>
<organism evidence="2 3">
    <name type="scientific">Diploptera punctata</name>
    <name type="common">Pacific beetle cockroach</name>
    <dbReference type="NCBI Taxonomy" id="6984"/>
    <lineage>
        <taxon>Eukaryota</taxon>
        <taxon>Metazoa</taxon>
        <taxon>Ecdysozoa</taxon>
        <taxon>Arthropoda</taxon>
        <taxon>Hexapoda</taxon>
        <taxon>Insecta</taxon>
        <taxon>Pterygota</taxon>
        <taxon>Neoptera</taxon>
        <taxon>Polyneoptera</taxon>
        <taxon>Dictyoptera</taxon>
        <taxon>Blattodea</taxon>
        <taxon>Blaberoidea</taxon>
        <taxon>Blaberidae</taxon>
        <taxon>Diplopterinae</taxon>
        <taxon>Diploptera</taxon>
    </lineage>
</organism>
<dbReference type="AlphaFoldDB" id="A0AAD8A7B3"/>